<accession>A0ABD3SEQ5</accession>
<evidence type="ECO:0000256" key="1">
    <source>
        <dbReference type="SAM" id="MobiDB-lite"/>
    </source>
</evidence>
<evidence type="ECO:0000313" key="2">
    <source>
        <dbReference type="EMBL" id="KAL3822927.1"/>
    </source>
</evidence>
<feature type="region of interest" description="Disordered" evidence="1">
    <location>
        <begin position="319"/>
        <end position="343"/>
    </location>
</feature>
<name>A0ABD3SEQ5_9STRA</name>
<feature type="compositionally biased region" description="Polar residues" evidence="1">
    <location>
        <begin position="170"/>
        <end position="184"/>
    </location>
</feature>
<feature type="compositionally biased region" description="Polar residues" evidence="1">
    <location>
        <begin position="1"/>
        <end position="12"/>
    </location>
</feature>
<feature type="compositionally biased region" description="Acidic residues" evidence="1">
    <location>
        <begin position="99"/>
        <end position="122"/>
    </location>
</feature>
<feature type="compositionally biased region" description="Low complexity" evidence="1">
    <location>
        <begin position="141"/>
        <end position="154"/>
    </location>
</feature>
<gene>
    <name evidence="2" type="ORF">ACHAXA_011642</name>
</gene>
<dbReference type="AlphaFoldDB" id="A0ABD3SEQ5"/>
<feature type="region of interest" description="Disordered" evidence="1">
    <location>
        <begin position="1"/>
        <end position="184"/>
    </location>
</feature>
<organism evidence="2 3">
    <name type="scientific">Cyclostephanos tholiformis</name>
    <dbReference type="NCBI Taxonomy" id="382380"/>
    <lineage>
        <taxon>Eukaryota</taxon>
        <taxon>Sar</taxon>
        <taxon>Stramenopiles</taxon>
        <taxon>Ochrophyta</taxon>
        <taxon>Bacillariophyta</taxon>
        <taxon>Coscinodiscophyceae</taxon>
        <taxon>Thalassiosirophycidae</taxon>
        <taxon>Stephanodiscales</taxon>
        <taxon>Stephanodiscaceae</taxon>
        <taxon>Cyclostephanos</taxon>
    </lineage>
</organism>
<feature type="compositionally biased region" description="Low complexity" evidence="1">
    <location>
        <begin position="82"/>
        <end position="91"/>
    </location>
</feature>
<reference evidence="2 3" key="1">
    <citation type="submission" date="2024-10" db="EMBL/GenBank/DDBJ databases">
        <title>Updated reference genomes for cyclostephanoid diatoms.</title>
        <authorList>
            <person name="Roberts W.R."/>
            <person name="Alverson A.J."/>
        </authorList>
    </citation>
    <scope>NUCLEOTIDE SEQUENCE [LARGE SCALE GENOMIC DNA]</scope>
    <source>
        <strain evidence="2 3">AJA228-03</strain>
    </source>
</reference>
<proteinExistence type="predicted"/>
<keyword evidence="3" id="KW-1185">Reference proteome</keyword>
<evidence type="ECO:0000313" key="3">
    <source>
        <dbReference type="Proteomes" id="UP001530377"/>
    </source>
</evidence>
<protein>
    <submittedName>
        <fullName evidence="2">Uncharacterized protein</fullName>
    </submittedName>
</protein>
<dbReference type="EMBL" id="JALLPB020000050">
    <property type="protein sequence ID" value="KAL3822927.1"/>
    <property type="molecule type" value="Genomic_DNA"/>
</dbReference>
<feature type="compositionally biased region" description="Basic residues" evidence="1">
    <location>
        <begin position="155"/>
        <end position="169"/>
    </location>
</feature>
<feature type="region of interest" description="Disordered" evidence="1">
    <location>
        <begin position="196"/>
        <end position="215"/>
    </location>
</feature>
<feature type="region of interest" description="Disordered" evidence="1">
    <location>
        <begin position="518"/>
        <end position="547"/>
    </location>
</feature>
<comment type="caution">
    <text evidence="2">The sequence shown here is derived from an EMBL/GenBank/DDBJ whole genome shotgun (WGS) entry which is preliminary data.</text>
</comment>
<sequence>MSPPASTRSSTRLMKKKDGGDNAGQPALSQVRAVQKTRSARGKEVPPDIPPEIVVARPSRGIAETEIPMEQRKSPPELLARNSSTSSTSDNDITKPDDGVYEDQEDDDDDFVDIEVDSEDEKGADATTTTLDEDDGGGNASSALVVPSPLSSSASRRKTMTATARRHQHGITSSTTVEGRMPSSSRNAVVTIVASASSSSASSSEVEGGRECNDGNVRRRRPLLDEAFSNLDDGERYETVLVGLCAKIVDDGSETNARIGIIDPMRLLGEMNSMGISLGPRGVMGLIDATAQSSDARIMADVLSLARRNGAITRYGSLQGDVDPVPRSPSSPSSYLAYGGGGDRERNARRLASLPPVPIDDRASEVSQAVIFGSTIVTCVTINVLGGPLHLEDITPLTNLVIGIAMSVLVVDNFFDAIASSMSLLVRINEDKLPDALRSGGIANPPTIKKEDMPLGIGTGVVTGSVMRGFGRLLMDDTERDCMCEAASVYVAYVLGLPCFAFRPNAREGADMVLRSMMTDDNDDRENGGGGGYDGSRRRGGVGGGGGRKMDSLASDAGLLKVLIWLMAPVAMELSKYPQLTSSEPREAYGFLERLAAAERSTTSSTSPLADALPADDRERDAYLRWALAEADTLLRRNAKAVDALSVALAGGAATVGDCVAILEGW</sequence>
<dbReference type="Proteomes" id="UP001530377">
    <property type="component" value="Unassembled WGS sequence"/>
</dbReference>